<accession>A0A1K0H382</accession>
<comment type="caution">
    <text evidence="1">The sequence shown here is derived from an EMBL/GenBank/DDBJ whole genome shotgun (WGS) entry which is preliminary data.</text>
</comment>
<gene>
    <name evidence="1" type="ORF">BG844_00585</name>
</gene>
<proteinExistence type="predicted"/>
<evidence type="ECO:0000313" key="1">
    <source>
        <dbReference type="EMBL" id="OJF16163.1"/>
    </source>
</evidence>
<dbReference type="RefSeq" id="WP_071802711.1">
    <property type="nucleotide sequence ID" value="NZ_MEIA01000003.1"/>
</dbReference>
<dbReference type="InterPro" id="IPR036866">
    <property type="entry name" value="RibonucZ/Hydroxyglut_hydro"/>
</dbReference>
<dbReference type="AlphaFoldDB" id="A0A1K0H382"/>
<protein>
    <submittedName>
        <fullName evidence="1">Uncharacterized protein</fullName>
    </submittedName>
</protein>
<dbReference type="Gene3D" id="3.60.15.10">
    <property type="entry name" value="Ribonuclease Z/Hydroxyacylglutathione hydrolase-like"/>
    <property type="match status" value="1"/>
</dbReference>
<dbReference type="EMBL" id="MEIA01000003">
    <property type="protein sequence ID" value="OJF16163.1"/>
    <property type="molecule type" value="Genomic_DNA"/>
</dbReference>
<dbReference type="Proteomes" id="UP000182486">
    <property type="component" value="Unassembled WGS sequence"/>
</dbReference>
<reference evidence="1 2" key="1">
    <citation type="submission" date="2016-09" db="EMBL/GenBank/DDBJ databases">
        <title>Couchioplanes caeruleus draft genome sequence.</title>
        <authorList>
            <person name="Sheehan J."/>
            <person name="Caffrey P."/>
        </authorList>
    </citation>
    <scope>NUCLEOTIDE SEQUENCE [LARGE SCALE GENOMIC DNA]</scope>
    <source>
        <strain evidence="1 2">DSM 43634</strain>
    </source>
</reference>
<evidence type="ECO:0000313" key="2">
    <source>
        <dbReference type="Proteomes" id="UP000182486"/>
    </source>
</evidence>
<organism evidence="1 2">
    <name type="scientific">Couchioplanes caeruleus subsp. caeruleus</name>
    <dbReference type="NCBI Taxonomy" id="56427"/>
    <lineage>
        <taxon>Bacteria</taxon>
        <taxon>Bacillati</taxon>
        <taxon>Actinomycetota</taxon>
        <taxon>Actinomycetes</taxon>
        <taxon>Micromonosporales</taxon>
        <taxon>Micromonosporaceae</taxon>
        <taxon>Couchioplanes</taxon>
    </lineage>
</organism>
<name>A0A1K0H382_9ACTN</name>
<keyword evidence="2" id="KW-1185">Reference proteome</keyword>
<sequence length="66" mass="6724">MLGDANLTLDAAGMVEATRILGASTVMPVHVDAGAHFTEDITDVHSAFTGAGLGDLLHVLQAHGGR</sequence>